<dbReference type="PANTHER" id="PTHR43625">
    <property type="entry name" value="AFLATOXIN B1 ALDEHYDE REDUCTASE"/>
    <property type="match status" value="1"/>
</dbReference>
<gene>
    <name evidence="3" type="ORF">SAMN04490355_10797</name>
</gene>
<dbReference type="InterPro" id="IPR036812">
    <property type="entry name" value="NAD(P)_OxRdtase_dom_sf"/>
</dbReference>
<organism evidence="3 4">
    <name type="scientific">Pelosinus propionicus DSM 13327</name>
    <dbReference type="NCBI Taxonomy" id="1123291"/>
    <lineage>
        <taxon>Bacteria</taxon>
        <taxon>Bacillati</taxon>
        <taxon>Bacillota</taxon>
        <taxon>Negativicutes</taxon>
        <taxon>Selenomonadales</taxon>
        <taxon>Sporomusaceae</taxon>
        <taxon>Pelosinus</taxon>
    </lineage>
</organism>
<dbReference type="PANTHER" id="PTHR43625:SF40">
    <property type="entry name" value="ALDO-KETO REDUCTASE YAKC [NADP(+)]"/>
    <property type="match status" value="1"/>
</dbReference>
<dbReference type="Gene3D" id="3.20.20.100">
    <property type="entry name" value="NADP-dependent oxidoreductase domain"/>
    <property type="match status" value="1"/>
</dbReference>
<keyword evidence="1" id="KW-0560">Oxidoreductase</keyword>
<proteinExistence type="predicted"/>
<dbReference type="InterPro" id="IPR023210">
    <property type="entry name" value="NADP_OxRdtase_dom"/>
</dbReference>
<dbReference type="STRING" id="1123291.SAMN04490355_10797"/>
<evidence type="ECO:0000256" key="1">
    <source>
        <dbReference type="ARBA" id="ARBA00023002"/>
    </source>
</evidence>
<dbReference type="AlphaFoldDB" id="A0A1I4Q044"/>
<evidence type="ECO:0000313" key="4">
    <source>
        <dbReference type="Proteomes" id="UP000199520"/>
    </source>
</evidence>
<dbReference type="EMBL" id="FOTS01000079">
    <property type="protein sequence ID" value="SFM33441.1"/>
    <property type="molecule type" value="Genomic_DNA"/>
</dbReference>
<evidence type="ECO:0000313" key="3">
    <source>
        <dbReference type="EMBL" id="SFM33441.1"/>
    </source>
</evidence>
<keyword evidence="4" id="KW-1185">Reference proteome</keyword>
<dbReference type="GO" id="GO:0005737">
    <property type="term" value="C:cytoplasm"/>
    <property type="evidence" value="ECO:0007669"/>
    <property type="project" value="TreeGrafter"/>
</dbReference>
<dbReference type="Proteomes" id="UP000199520">
    <property type="component" value="Unassembled WGS sequence"/>
</dbReference>
<dbReference type="RefSeq" id="WP_090944166.1">
    <property type="nucleotide sequence ID" value="NZ_FOTS01000079.1"/>
</dbReference>
<sequence length="333" mass="36957">MKYKKLGKTGMDVSAVGLGCMGMSTAYGQKDDKESIATLQYALELGINFWDTADIYGNGANEELISKVLVPNRNQIFIATKFAFRVRDAKGDAFVGGDTYLDASPKWMKQAVEGSLRRLKIETIDLYYAHRVDPAVPVEETVGAMSELVKEGKVRYLGLSECTPEDLKKAYAVHPITAVQSEYSLLTREVEKEVLPLTKELGITFVPFAPLSRGLITNNLNISTLASNDFRKNLPRYNGEHLDNNQKLAAEFAEFAASKNCTPAQLAIAWVMAQSDNIIPIPGTKRRTYLEENKGAADVTLTAKELTEIESIVKKYPNIGPRYSAREDKFVKK</sequence>
<dbReference type="InterPro" id="IPR050791">
    <property type="entry name" value="Aldo-Keto_reductase"/>
</dbReference>
<name>A0A1I4Q044_9FIRM</name>
<evidence type="ECO:0000259" key="2">
    <source>
        <dbReference type="Pfam" id="PF00248"/>
    </source>
</evidence>
<dbReference type="SUPFAM" id="SSF51430">
    <property type="entry name" value="NAD(P)-linked oxidoreductase"/>
    <property type="match status" value="1"/>
</dbReference>
<dbReference type="Pfam" id="PF00248">
    <property type="entry name" value="Aldo_ket_red"/>
    <property type="match status" value="1"/>
</dbReference>
<dbReference type="CDD" id="cd19076">
    <property type="entry name" value="AKR_AKR13A_13D"/>
    <property type="match status" value="1"/>
</dbReference>
<reference evidence="4" key="1">
    <citation type="submission" date="2016-10" db="EMBL/GenBank/DDBJ databases">
        <authorList>
            <person name="Varghese N."/>
            <person name="Submissions S."/>
        </authorList>
    </citation>
    <scope>NUCLEOTIDE SEQUENCE [LARGE SCALE GENOMIC DNA]</scope>
    <source>
        <strain evidence="4">DSM 13327</strain>
    </source>
</reference>
<dbReference type="GO" id="GO:0016491">
    <property type="term" value="F:oxidoreductase activity"/>
    <property type="evidence" value="ECO:0007669"/>
    <property type="project" value="UniProtKB-KW"/>
</dbReference>
<feature type="domain" description="NADP-dependent oxidoreductase" evidence="2">
    <location>
        <begin position="16"/>
        <end position="313"/>
    </location>
</feature>
<protein>
    <submittedName>
        <fullName evidence="3">Predicted oxidoreductase</fullName>
    </submittedName>
</protein>
<dbReference type="OrthoDB" id="9804790at2"/>
<accession>A0A1I4Q044</accession>